<dbReference type="Proteomes" id="UP001597100">
    <property type="component" value="Unassembled WGS sequence"/>
</dbReference>
<accession>A0ABW3IK88</accession>
<dbReference type="RefSeq" id="WP_380740620.1">
    <property type="nucleotide sequence ID" value="NZ_JBHTJP010000035.1"/>
</dbReference>
<protein>
    <submittedName>
        <fullName evidence="2">Polysaccharide pyruvyl transferase family protein</fullName>
        <ecNumber evidence="2">2.4.-.-</ecNumber>
    </submittedName>
</protein>
<keyword evidence="2" id="KW-0328">Glycosyltransferase</keyword>
<dbReference type="EMBL" id="JBHTJP010000035">
    <property type="protein sequence ID" value="MFD0977930.1"/>
    <property type="molecule type" value="Genomic_DNA"/>
</dbReference>
<keyword evidence="3" id="KW-1185">Reference proteome</keyword>
<organism evidence="2 3">
    <name type="scientific">Salinimicrobium gaetbulicola</name>
    <dbReference type="NCBI Taxonomy" id="999702"/>
    <lineage>
        <taxon>Bacteria</taxon>
        <taxon>Pseudomonadati</taxon>
        <taxon>Bacteroidota</taxon>
        <taxon>Flavobacteriia</taxon>
        <taxon>Flavobacteriales</taxon>
        <taxon>Flavobacteriaceae</taxon>
        <taxon>Salinimicrobium</taxon>
    </lineage>
</organism>
<evidence type="ECO:0000259" key="1">
    <source>
        <dbReference type="Pfam" id="PF04230"/>
    </source>
</evidence>
<dbReference type="EC" id="2.4.-.-" evidence="2"/>
<feature type="domain" description="Polysaccharide pyruvyl transferase" evidence="1">
    <location>
        <begin position="51"/>
        <end position="211"/>
    </location>
</feature>
<evidence type="ECO:0000313" key="2">
    <source>
        <dbReference type="EMBL" id="MFD0977930.1"/>
    </source>
</evidence>
<comment type="caution">
    <text evidence="2">The sequence shown here is derived from an EMBL/GenBank/DDBJ whole genome shotgun (WGS) entry which is preliminary data.</text>
</comment>
<reference evidence="3" key="1">
    <citation type="journal article" date="2019" name="Int. J. Syst. Evol. Microbiol.">
        <title>The Global Catalogue of Microorganisms (GCM) 10K type strain sequencing project: providing services to taxonomists for standard genome sequencing and annotation.</title>
        <authorList>
            <consortium name="The Broad Institute Genomics Platform"/>
            <consortium name="The Broad Institute Genome Sequencing Center for Infectious Disease"/>
            <person name="Wu L."/>
            <person name="Ma J."/>
        </authorList>
    </citation>
    <scope>NUCLEOTIDE SEQUENCE [LARGE SCALE GENOMIC DNA]</scope>
    <source>
        <strain evidence="3">CCUG 60898</strain>
    </source>
</reference>
<evidence type="ECO:0000313" key="3">
    <source>
        <dbReference type="Proteomes" id="UP001597100"/>
    </source>
</evidence>
<proteinExistence type="predicted"/>
<dbReference type="InterPro" id="IPR007345">
    <property type="entry name" value="Polysacch_pyruvyl_Trfase"/>
</dbReference>
<dbReference type="Pfam" id="PF04230">
    <property type="entry name" value="PS_pyruv_trans"/>
    <property type="match status" value="1"/>
</dbReference>
<sequence>MRKFLKRKYNSLKKEKGLPVYWSSHKHIKGENWDNFGDALVPFLVEKISGKKVSWHPLRSSKTNKVYIVIGSILELVGTDNIVWGAGIIKSNAQIANANILAVRGPISYSRVLASGIKMKKIWGDPALLLPYYFSASKKAQSNKTLVIPHYVDFEEAKNLLSANENLELVDLKKGNLEEIISEIAGARLILSSSLHGLIVAHAYGVPAIWVKFTDDLDGDDIKFNDYFLSVGIRLYKPFKFHERLLEEVLEKDILLPDLKLLNKVQLKLIESCPFLNK</sequence>
<keyword evidence="2" id="KW-0808">Transferase</keyword>
<gene>
    <name evidence="2" type="ORF">ACFQ1G_14125</name>
</gene>
<name>A0ABW3IK88_9FLAO</name>
<dbReference type="GO" id="GO:0016757">
    <property type="term" value="F:glycosyltransferase activity"/>
    <property type="evidence" value="ECO:0007669"/>
    <property type="project" value="UniProtKB-KW"/>
</dbReference>